<feature type="domain" description="Aminotransferase class V" evidence="9">
    <location>
        <begin position="32"/>
        <end position="402"/>
    </location>
</feature>
<evidence type="ECO:0000256" key="3">
    <source>
        <dbReference type="ARBA" id="ARBA00010447"/>
    </source>
</evidence>
<dbReference type="RefSeq" id="WP_420496415.1">
    <property type="nucleotide sequence ID" value="NZ_CP124585.1"/>
</dbReference>
<reference evidence="10" key="1">
    <citation type="submission" date="2023-04" db="EMBL/GenBank/DDBJ databases">
        <title>Macrococci isolated from food, foodproducing animals, and human clinical materials.</title>
        <authorList>
            <person name="Maslanova I."/>
            <person name="Svec P."/>
            <person name="Sedlacek I."/>
            <person name="Novakova D."/>
            <person name="Keller J.E."/>
            <person name="Schwendener S."/>
            <person name="Finstrlova A."/>
            <person name="Botka T."/>
            <person name="Kovarovic V."/>
            <person name="Petras P."/>
            <person name="Perreten V."/>
            <person name="Pantucek R."/>
        </authorList>
    </citation>
    <scope>NUCLEOTIDE SEQUENCE</scope>
    <source>
        <strain evidence="10">NRL/St 13/116</strain>
    </source>
</reference>
<evidence type="ECO:0000256" key="5">
    <source>
        <dbReference type="ARBA" id="ARBA00022898"/>
    </source>
</evidence>
<dbReference type="InterPro" id="IPR015422">
    <property type="entry name" value="PyrdxlP-dep_Trfase_small"/>
</dbReference>
<organism evidence="10">
    <name type="scientific">Macrococcus psychrotolerans</name>
    <dbReference type="NCBI Taxonomy" id="3039389"/>
    <lineage>
        <taxon>Bacteria</taxon>
        <taxon>Bacillati</taxon>
        <taxon>Bacillota</taxon>
        <taxon>Bacilli</taxon>
        <taxon>Bacillales</taxon>
        <taxon>Staphylococcaceae</taxon>
        <taxon>Macrococcus</taxon>
    </lineage>
</organism>
<keyword evidence="4 8" id="KW-0808">Transferase</keyword>
<dbReference type="NCBIfam" id="TIGR01979">
    <property type="entry name" value="sufS"/>
    <property type="match status" value="1"/>
</dbReference>
<dbReference type="Gene3D" id="3.40.640.10">
    <property type="entry name" value="Type I PLP-dependent aspartate aminotransferase-like (Major domain)"/>
    <property type="match status" value="1"/>
</dbReference>
<sequence length="417" mass="45991">MKGLDSVTNLNIQAIRKDFPILSEVVNDRPLVYLDSSATSQKPKSVIDKTVEYYTHMNANVHRGVHTLGTRATDGYEGARETVRNFINAKYFEEIIFTRGTTTALNLVAQSFGDRVIEAGDEILITEMEHHANLVPWQQLAKRKGAVLKYIPLNEDGTISLDSVKDALTDKTKIVSIAHVSNVLGTINDIQAITELVHAQGAYMVVDGAQSVPHMKVDVQALGCDFFAFSGHKMCGPTGIGVLYGKKALLDKMEPIEFGGDMIDFVGLQDSTWTELPTKFEAGTPLIAEAVGLAEAIKYLESIGLDNILEYEHELIAYAYEQMSAIEGLEIYGPTADKRAGLITFNLEGVHPHDLATALDSHGIAIRAGHHCAQPLMKWLGQSSTARASFYIYNTKEEIDQLVTSLKETKEFFSYEF</sequence>
<dbReference type="PANTHER" id="PTHR43586:SF8">
    <property type="entry name" value="CYSTEINE DESULFURASE 1, CHLOROPLASTIC"/>
    <property type="match status" value="1"/>
</dbReference>
<dbReference type="InterPro" id="IPR015424">
    <property type="entry name" value="PyrdxlP-dep_Trfase"/>
</dbReference>
<evidence type="ECO:0000256" key="1">
    <source>
        <dbReference type="ARBA" id="ARBA00001933"/>
    </source>
</evidence>
<dbReference type="AlphaFoldDB" id="A0AAU6RH81"/>
<dbReference type="GO" id="GO:0031071">
    <property type="term" value="F:cysteine desulfurase activity"/>
    <property type="evidence" value="ECO:0007669"/>
    <property type="project" value="UniProtKB-UniRule"/>
</dbReference>
<dbReference type="PANTHER" id="PTHR43586">
    <property type="entry name" value="CYSTEINE DESULFURASE"/>
    <property type="match status" value="1"/>
</dbReference>
<comment type="similarity">
    <text evidence="3 8">Belongs to the class-V pyridoxal-phosphate-dependent aminotransferase family. Csd subfamily.</text>
</comment>
<evidence type="ECO:0000313" key="10">
    <source>
        <dbReference type="EMBL" id="WZE69351.1"/>
    </source>
</evidence>
<dbReference type="EC" id="2.8.1.7" evidence="8"/>
<gene>
    <name evidence="10" type="ORF">QA540_02885</name>
</gene>
<dbReference type="InterPro" id="IPR020578">
    <property type="entry name" value="Aminotrans_V_PyrdxlP_BS"/>
</dbReference>
<evidence type="ECO:0000256" key="4">
    <source>
        <dbReference type="ARBA" id="ARBA00022679"/>
    </source>
</evidence>
<keyword evidence="5 8" id="KW-0663">Pyridoxal phosphate</keyword>
<comment type="function">
    <text evidence="2 8">Catalyzes the removal of elemental sulfur and selenium atoms from L-cysteine, L-cystine, L-selenocysteine, and L-selenocystine to produce L-alanine.</text>
</comment>
<evidence type="ECO:0000256" key="8">
    <source>
        <dbReference type="RuleBase" id="RU004506"/>
    </source>
</evidence>
<name>A0AAU6RH81_9STAP</name>
<comment type="cofactor">
    <cofactor evidence="1 7">
        <name>pyridoxal 5'-phosphate</name>
        <dbReference type="ChEBI" id="CHEBI:597326"/>
    </cofactor>
</comment>
<accession>A0AAU6RH81</accession>
<dbReference type="Pfam" id="PF00266">
    <property type="entry name" value="Aminotran_5"/>
    <property type="match status" value="1"/>
</dbReference>
<evidence type="ECO:0000256" key="7">
    <source>
        <dbReference type="RuleBase" id="RU004504"/>
    </source>
</evidence>
<dbReference type="SUPFAM" id="SSF53383">
    <property type="entry name" value="PLP-dependent transferases"/>
    <property type="match status" value="1"/>
</dbReference>
<dbReference type="EMBL" id="CP124585">
    <property type="protein sequence ID" value="WZE69351.1"/>
    <property type="molecule type" value="Genomic_DNA"/>
</dbReference>
<comment type="catalytic activity">
    <reaction evidence="6 8">
        <text>(sulfur carrier)-H + L-cysteine = (sulfur carrier)-SH + L-alanine</text>
        <dbReference type="Rhea" id="RHEA:43892"/>
        <dbReference type="Rhea" id="RHEA-COMP:14737"/>
        <dbReference type="Rhea" id="RHEA-COMP:14739"/>
        <dbReference type="ChEBI" id="CHEBI:29917"/>
        <dbReference type="ChEBI" id="CHEBI:35235"/>
        <dbReference type="ChEBI" id="CHEBI:57972"/>
        <dbReference type="ChEBI" id="CHEBI:64428"/>
        <dbReference type="EC" id="2.8.1.7"/>
    </reaction>
</comment>
<dbReference type="InterPro" id="IPR010970">
    <property type="entry name" value="Cys_dSase_SufS"/>
</dbReference>
<evidence type="ECO:0000259" key="9">
    <source>
        <dbReference type="Pfam" id="PF00266"/>
    </source>
</evidence>
<dbReference type="GO" id="GO:0030170">
    <property type="term" value="F:pyridoxal phosphate binding"/>
    <property type="evidence" value="ECO:0007669"/>
    <property type="project" value="UniProtKB-UniRule"/>
</dbReference>
<dbReference type="PIRSF" id="PIRSF005572">
    <property type="entry name" value="NifS"/>
    <property type="match status" value="1"/>
</dbReference>
<dbReference type="Gene3D" id="3.90.1150.10">
    <property type="entry name" value="Aspartate Aminotransferase, domain 1"/>
    <property type="match status" value="1"/>
</dbReference>
<dbReference type="GO" id="GO:0006534">
    <property type="term" value="P:cysteine metabolic process"/>
    <property type="evidence" value="ECO:0007669"/>
    <property type="project" value="UniProtKB-UniRule"/>
</dbReference>
<proteinExistence type="inferred from homology"/>
<dbReference type="InterPro" id="IPR015421">
    <property type="entry name" value="PyrdxlP-dep_Trfase_major"/>
</dbReference>
<dbReference type="InterPro" id="IPR000192">
    <property type="entry name" value="Aminotrans_V_dom"/>
</dbReference>
<evidence type="ECO:0000256" key="6">
    <source>
        <dbReference type="ARBA" id="ARBA00050776"/>
    </source>
</evidence>
<dbReference type="InterPro" id="IPR016454">
    <property type="entry name" value="Cysteine_dSase"/>
</dbReference>
<evidence type="ECO:0000256" key="2">
    <source>
        <dbReference type="ARBA" id="ARBA00002824"/>
    </source>
</evidence>
<dbReference type="PROSITE" id="PS00595">
    <property type="entry name" value="AA_TRANSFER_CLASS_5"/>
    <property type="match status" value="1"/>
</dbReference>
<dbReference type="CDD" id="cd06453">
    <property type="entry name" value="SufS_like"/>
    <property type="match status" value="1"/>
</dbReference>
<protein>
    <recommendedName>
        <fullName evidence="8">Cysteine desulfurase</fullName>
        <ecNumber evidence="8">2.8.1.7</ecNumber>
    </recommendedName>
</protein>